<keyword evidence="2" id="KW-0808">Transferase</keyword>
<reference evidence="4 5" key="1">
    <citation type="submission" date="2023-03" db="EMBL/GenBank/DDBJ databases">
        <title>Draft assemblies of triclosan tolerant bacteria isolated from returned activated sludge.</title>
        <authorList>
            <person name="Van Hamelsveld S."/>
        </authorList>
    </citation>
    <scope>NUCLEOTIDE SEQUENCE [LARGE SCALE GENOMIC DNA]</scope>
    <source>
        <strain evidence="4 5">GW210010_S58</strain>
    </source>
</reference>
<accession>A0ABT6AZP7</accession>
<dbReference type="EMBL" id="JARJLM010000559">
    <property type="protein sequence ID" value="MDF3838085.1"/>
    <property type="molecule type" value="Genomic_DNA"/>
</dbReference>
<dbReference type="PANTHER" id="PTHR11783">
    <property type="entry name" value="SULFOTRANSFERASE SULT"/>
    <property type="match status" value="1"/>
</dbReference>
<comment type="similarity">
    <text evidence="1">Belongs to the sulfotransferase 1 family.</text>
</comment>
<feature type="domain" description="Sulfotransferase" evidence="3">
    <location>
        <begin position="6"/>
        <end position="219"/>
    </location>
</feature>
<evidence type="ECO:0000313" key="4">
    <source>
        <dbReference type="EMBL" id="MDF3838085.1"/>
    </source>
</evidence>
<sequence length="248" mass="27999">MLRLALVSTPRSGNTWLRYLLARTFDLEQYAVHSPSALDWSSLPQRCIVQLHWNNTPEFRSLLNAADFRVITISRHPLDTLLSILHFSPNEPETAQWLLGQGGSEQSIHHKSPASSEFQDYCISPRAQALLSVTPQWWDVDGVVKVRYEDLVSDTTGVLCTIAEVIGEPASGLAEIVDSLSIENLRLTSSNQHFWKGQPGLWRNLILPDFAEEIYQVNQGSFEKPGYTCASDEKLQVCNVEEFWAQLD</sequence>
<dbReference type="Proteomes" id="UP001216674">
    <property type="component" value="Unassembled WGS sequence"/>
</dbReference>
<evidence type="ECO:0000313" key="5">
    <source>
        <dbReference type="Proteomes" id="UP001216674"/>
    </source>
</evidence>
<dbReference type="Pfam" id="PF00685">
    <property type="entry name" value="Sulfotransfer_1"/>
    <property type="match status" value="1"/>
</dbReference>
<evidence type="ECO:0000256" key="2">
    <source>
        <dbReference type="ARBA" id="ARBA00022679"/>
    </source>
</evidence>
<comment type="caution">
    <text evidence="4">The sequence shown here is derived from an EMBL/GenBank/DDBJ whole genome shotgun (WGS) entry which is preliminary data.</text>
</comment>
<organism evidence="4 5">
    <name type="scientific">Cupriavidus basilensis</name>
    <dbReference type="NCBI Taxonomy" id="68895"/>
    <lineage>
        <taxon>Bacteria</taxon>
        <taxon>Pseudomonadati</taxon>
        <taxon>Pseudomonadota</taxon>
        <taxon>Betaproteobacteria</taxon>
        <taxon>Burkholderiales</taxon>
        <taxon>Burkholderiaceae</taxon>
        <taxon>Cupriavidus</taxon>
    </lineage>
</organism>
<protein>
    <submittedName>
        <fullName evidence="4">Sulfotransferase domain-containing protein</fullName>
    </submittedName>
</protein>
<keyword evidence="5" id="KW-1185">Reference proteome</keyword>
<evidence type="ECO:0000256" key="1">
    <source>
        <dbReference type="ARBA" id="ARBA00005771"/>
    </source>
</evidence>
<dbReference type="InterPro" id="IPR027417">
    <property type="entry name" value="P-loop_NTPase"/>
</dbReference>
<evidence type="ECO:0000259" key="3">
    <source>
        <dbReference type="Pfam" id="PF00685"/>
    </source>
</evidence>
<gene>
    <name evidence="4" type="ORF">P3W85_34895</name>
</gene>
<dbReference type="Gene3D" id="3.40.50.300">
    <property type="entry name" value="P-loop containing nucleotide triphosphate hydrolases"/>
    <property type="match status" value="1"/>
</dbReference>
<name>A0ABT6AZP7_9BURK</name>
<dbReference type="RefSeq" id="WP_276268118.1">
    <property type="nucleotide sequence ID" value="NZ_JARJLM010000559.1"/>
</dbReference>
<dbReference type="InterPro" id="IPR000863">
    <property type="entry name" value="Sulfotransferase_dom"/>
</dbReference>
<proteinExistence type="inferred from homology"/>
<dbReference type="SUPFAM" id="SSF52540">
    <property type="entry name" value="P-loop containing nucleoside triphosphate hydrolases"/>
    <property type="match status" value="1"/>
</dbReference>